<evidence type="ECO:0000313" key="3">
    <source>
        <dbReference type="Proteomes" id="UP001310890"/>
    </source>
</evidence>
<dbReference type="AlphaFoldDB" id="A0AAN7TVQ4"/>
<evidence type="ECO:0000256" key="1">
    <source>
        <dbReference type="SAM" id="MobiDB-lite"/>
    </source>
</evidence>
<proteinExistence type="predicted"/>
<feature type="compositionally biased region" description="Basic and acidic residues" evidence="1">
    <location>
        <begin position="293"/>
        <end position="302"/>
    </location>
</feature>
<feature type="compositionally biased region" description="Basic and acidic residues" evidence="1">
    <location>
        <begin position="251"/>
        <end position="262"/>
    </location>
</feature>
<protein>
    <submittedName>
        <fullName evidence="2">Uncharacterized protein</fullName>
    </submittedName>
</protein>
<dbReference type="Proteomes" id="UP001310890">
    <property type="component" value="Unassembled WGS sequence"/>
</dbReference>
<comment type="caution">
    <text evidence="2">The sequence shown here is derived from an EMBL/GenBank/DDBJ whole genome shotgun (WGS) entry which is preliminary data.</text>
</comment>
<dbReference type="EMBL" id="JAVRRL010000006">
    <property type="protein sequence ID" value="KAK5116971.1"/>
    <property type="molecule type" value="Genomic_DNA"/>
</dbReference>
<evidence type="ECO:0000313" key="2">
    <source>
        <dbReference type="EMBL" id="KAK5116971.1"/>
    </source>
</evidence>
<gene>
    <name evidence="2" type="ORF">LTR62_006692</name>
</gene>
<sequence>MPPANLTSCSTHLHHGHKCFLPFLSTLQPAPDVLLGPAMVPRVPLSPLERCLRRPAPLVFFGEVESETLSSLSSNTSMHWNPSSSTRNLTSEQWRSDDWIDGLISPRTIPPQFPPLRPRLQRRKPYNAPLCLRRQKYLLPITTLAPAAPFMRTQWRVETPSRPYHNLEFDAEAETMASPLHILASIRELLHTPTLTAKTRCALDALGLLPSPSPGPSPGPGPSPMEMESIVRRSAANPVAFREMNWNGSSRCRDEEGERTWFGDESSGAASTFASTRSPSPQTTRPLRQVAHFSHEQEEKDQIPVVYSPSIYSQPTPSPPVR</sequence>
<name>A0AAN7TVQ4_9PEZI</name>
<accession>A0AAN7TVQ4</accession>
<reference evidence="2" key="1">
    <citation type="submission" date="2023-08" db="EMBL/GenBank/DDBJ databases">
        <title>Black Yeasts Isolated from many extreme environments.</title>
        <authorList>
            <person name="Coleine C."/>
            <person name="Stajich J.E."/>
            <person name="Selbmann L."/>
        </authorList>
    </citation>
    <scope>NUCLEOTIDE SEQUENCE</scope>
    <source>
        <strain evidence="2">CCFEE 5401</strain>
    </source>
</reference>
<organism evidence="2 3">
    <name type="scientific">Meristemomyces frigidus</name>
    <dbReference type="NCBI Taxonomy" id="1508187"/>
    <lineage>
        <taxon>Eukaryota</taxon>
        <taxon>Fungi</taxon>
        <taxon>Dikarya</taxon>
        <taxon>Ascomycota</taxon>
        <taxon>Pezizomycotina</taxon>
        <taxon>Dothideomycetes</taxon>
        <taxon>Dothideomycetidae</taxon>
        <taxon>Mycosphaerellales</taxon>
        <taxon>Teratosphaeriaceae</taxon>
        <taxon>Meristemomyces</taxon>
    </lineage>
</organism>
<feature type="region of interest" description="Disordered" evidence="1">
    <location>
        <begin position="249"/>
        <end position="322"/>
    </location>
</feature>
<feature type="compositionally biased region" description="Polar residues" evidence="1">
    <location>
        <begin position="268"/>
        <end position="286"/>
    </location>
</feature>